<feature type="region of interest" description="Disordered" evidence="15">
    <location>
        <begin position="891"/>
        <end position="911"/>
    </location>
</feature>
<dbReference type="InterPro" id="IPR028082">
    <property type="entry name" value="Peripla_BP_I"/>
</dbReference>
<dbReference type="SUPFAM" id="SSF53850">
    <property type="entry name" value="Periplasmic binding protein-like II"/>
    <property type="match status" value="1"/>
</dbReference>
<evidence type="ECO:0000256" key="4">
    <source>
        <dbReference type="ARBA" id="ARBA00022692"/>
    </source>
</evidence>
<dbReference type="SUPFAM" id="SSF53822">
    <property type="entry name" value="Periplasmic binding protein-like I"/>
    <property type="match status" value="1"/>
</dbReference>
<comment type="subcellular location">
    <subcellularLocation>
        <location evidence="1">Membrane</location>
        <topology evidence="1">Multi-pass membrane protein</topology>
    </subcellularLocation>
</comment>
<proteinExistence type="inferred from homology"/>
<dbReference type="GO" id="GO:0007165">
    <property type="term" value="P:signal transduction"/>
    <property type="evidence" value="ECO:0007669"/>
    <property type="project" value="UniProtKB-ARBA"/>
</dbReference>
<evidence type="ECO:0000256" key="13">
    <source>
        <dbReference type="PIRNR" id="PIRNR037090"/>
    </source>
</evidence>
<dbReference type="EMBL" id="CP144747">
    <property type="protein sequence ID" value="WVZ66119.1"/>
    <property type="molecule type" value="Genomic_DNA"/>
</dbReference>
<evidence type="ECO:0000256" key="6">
    <source>
        <dbReference type="ARBA" id="ARBA00022989"/>
    </source>
</evidence>
<keyword evidence="3 13" id="KW-0813">Transport</keyword>
<accession>A0AAQ3T3G7</accession>
<dbReference type="CDD" id="cd19990">
    <property type="entry name" value="PBP1_GABAb_receptor_plant"/>
    <property type="match status" value="1"/>
</dbReference>
<evidence type="ECO:0000256" key="7">
    <source>
        <dbReference type="ARBA" id="ARBA00023065"/>
    </source>
</evidence>
<sequence length="942" mass="103237">MGSAHFASLLFCLSVFTGGAMAGNQNGTGNLTRPAEVRIGALFTFDSVIGKAVKPAIEFAVADVNADPSILQGTKLSILMQDTNCSGFVGTIEALQLLAKDVVAVLGPQSSAVAHVISHAVNELHVPLISFAATDPTLSSLEYPYFVRATQSDYYQMGAIASIISQYQWKQVIAIYVDDDYGRGGITALGDALAKSKCKIAYKAKLPPGSAMSTVNEMESRVYVIHVNPDSGLNVFSAAKSLGMMSSGYVWIATDWLSAMIDSTMHGNPDVIELTQGVLVLRQHVADSEIKHAFLSKWNNLSRKGSSYSMHAYDSVWLVAHAVERFLRDGNAISFSADPNLQGTKGSSLQLDSLMIFNNGDKLLDKVWSANFTGVSGPVQFTLDRNLVHPAYDILNIGGTGLRTIGYWSNSSGLSVVAPENLSSSVVNSSVNNVQLHSVIWPGQTSEKPRGWVFSYHGKQMRIGVPLRTSYKEFVMQDNGPDGVKGFAIDVFKAAISLLPYPVSYKFVLFGDGLKNPSYSELVQKVSENYFDAAIGDIAIVTNRTRLVDFTQPYIESGLIIVAPAREIESNAWAFLKPFTFQMWCVLGVIFLFVGAVVWILEHRTNTEFRGPPRQQIMTVCWFSFSTMFFAHRENTVSALGRFVLLIWLFAVLIINSSYTASLTSLLTVQELTSGIQGLDSLISSSSAIGYQVGSFSKNYLVDELNIAKSRLVPLNSPSDYARALELGSGNGGVAAIIDELPYVEIFLSKYCKFKTVGQVFTKSGWGFAFPRDSPLAEDLSTAILTLSENGNLQRIHDEWLSGTECGSDNNGAGSNSLSLSSFWGLFLICGLACLLALVIFFLRIFCQYSRYSSQVEVQFPEPQILNRPARLTTIKSLISFVDKKEEEVKNALKRKPNDSQHPSSTGSTEEHRFCVSAFKAMTTQLRNWTSLKHGMRIWQVK</sequence>
<dbReference type="AlphaFoldDB" id="A0AAQ3T3G7"/>
<evidence type="ECO:0000256" key="11">
    <source>
        <dbReference type="ARBA" id="ARBA00023286"/>
    </source>
</evidence>
<keyword evidence="12 13" id="KW-0407">Ion channel</keyword>
<dbReference type="PRINTS" id="PR01176">
    <property type="entry name" value="GABABRECEPTR"/>
</dbReference>
<dbReference type="GO" id="GO:0009611">
    <property type="term" value="P:response to wounding"/>
    <property type="evidence" value="ECO:0007669"/>
    <property type="project" value="UniProtKB-ARBA"/>
</dbReference>
<keyword evidence="6 16" id="KW-1133">Transmembrane helix</keyword>
<evidence type="ECO:0000256" key="16">
    <source>
        <dbReference type="SAM" id="Phobius"/>
    </source>
</evidence>
<keyword evidence="14" id="KW-1015">Disulfide bond</keyword>
<dbReference type="PIRSF" id="PIRSF037090">
    <property type="entry name" value="Iontro_Glu-like_rcpt_pln"/>
    <property type="match status" value="1"/>
</dbReference>
<dbReference type="Proteomes" id="UP001341281">
    <property type="component" value="Chromosome 03"/>
</dbReference>
<feature type="transmembrane region" description="Helical" evidence="16">
    <location>
        <begin position="581"/>
        <end position="601"/>
    </location>
</feature>
<dbReference type="InterPro" id="IPR044440">
    <property type="entry name" value="GABAb_receptor_plant_PBP1"/>
</dbReference>
<dbReference type="PANTHER" id="PTHR18966">
    <property type="entry name" value="IONOTROPIC GLUTAMATE RECEPTOR"/>
    <property type="match status" value="1"/>
</dbReference>
<dbReference type="SMART" id="SM00079">
    <property type="entry name" value="PBPe"/>
    <property type="match status" value="1"/>
</dbReference>
<evidence type="ECO:0000256" key="17">
    <source>
        <dbReference type="SAM" id="SignalP"/>
    </source>
</evidence>
<evidence type="ECO:0000256" key="14">
    <source>
        <dbReference type="PIRSR" id="PIRSR037090-50"/>
    </source>
</evidence>
<dbReference type="GO" id="GO:0016020">
    <property type="term" value="C:membrane"/>
    <property type="evidence" value="ECO:0007669"/>
    <property type="project" value="UniProtKB-SubCell"/>
</dbReference>
<feature type="chain" id="PRO_5043013698" description="Glutamate receptor" evidence="17">
    <location>
        <begin position="23"/>
        <end position="942"/>
    </location>
</feature>
<feature type="signal peptide" evidence="17">
    <location>
        <begin position="1"/>
        <end position="22"/>
    </location>
</feature>
<comment type="similarity">
    <text evidence="2 13">Belongs to the glutamate-gated ion channel (TC 1.A.10.1) family.</text>
</comment>
<keyword evidence="10" id="KW-0325">Glycoprotein</keyword>
<dbReference type="GO" id="GO:1901701">
    <property type="term" value="P:cellular response to oxygen-containing compound"/>
    <property type="evidence" value="ECO:0007669"/>
    <property type="project" value="UniProtKB-ARBA"/>
</dbReference>
<evidence type="ECO:0000256" key="12">
    <source>
        <dbReference type="ARBA" id="ARBA00023303"/>
    </source>
</evidence>
<dbReference type="InterPro" id="IPR015683">
    <property type="entry name" value="Ionotropic_Glu_rcpt"/>
</dbReference>
<dbReference type="GO" id="GO:0015276">
    <property type="term" value="F:ligand-gated monoatomic ion channel activity"/>
    <property type="evidence" value="ECO:0007669"/>
    <property type="project" value="InterPro"/>
</dbReference>
<feature type="domain" description="Ionotropic glutamate receptor C-terminal" evidence="18">
    <location>
        <begin position="462"/>
        <end position="803"/>
    </location>
</feature>
<reference evidence="19 20" key="1">
    <citation type="submission" date="2024-02" db="EMBL/GenBank/DDBJ databases">
        <title>High-quality chromosome-scale genome assembly of Pensacola bahiagrass (Paspalum notatum Flugge var. saurae).</title>
        <authorList>
            <person name="Vega J.M."/>
            <person name="Podio M."/>
            <person name="Orjuela J."/>
            <person name="Siena L.A."/>
            <person name="Pessino S.C."/>
            <person name="Combes M.C."/>
            <person name="Mariac C."/>
            <person name="Albertini E."/>
            <person name="Pupilli F."/>
            <person name="Ortiz J.P.A."/>
            <person name="Leblanc O."/>
        </authorList>
    </citation>
    <scope>NUCLEOTIDE SEQUENCE [LARGE SCALE GENOMIC DNA]</scope>
    <source>
        <strain evidence="19">R1</strain>
        <tissue evidence="19">Leaf</tissue>
    </source>
</reference>
<keyword evidence="11 13" id="KW-1071">Ligand-gated ion channel</keyword>
<dbReference type="Pfam" id="PF00060">
    <property type="entry name" value="Lig_chan"/>
    <property type="match status" value="1"/>
</dbReference>
<dbReference type="Gene3D" id="3.40.190.10">
    <property type="entry name" value="Periplasmic binding protein-like II"/>
    <property type="match status" value="2"/>
</dbReference>
<name>A0AAQ3T3G7_PASNO</name>
<dbReference type="InterPro" id="IPR001828">
    <property type="entry name" value="ANF_lig-bd_rcpt"/>
</dbReference>
<evidence type="ECO:0000256" key="2">
    <source>
        <dbReference type="ARBA" id="ARBA00008685"/>
    </source>
</evidence>
<dbReference type="InterPro" id="IPR017103">
    <property type="entry name" value="Iontropic_Glu_rcpt_pln"/>
</dbReference>
<dbReference type="Gene3D" id="3.40.50.2300">
    <property type="match status" value="2"/>
</dbReference>
<comment type="function">
    <text evidence="13">Glutamate-gated receptor that probably acts as non-selective cation channel.</text>
</comment>
<dbReference type="InterPro" id="IPR019594">
    <property type="entry name" value="Glu/Gly-bd"/>
</dbReference>
<gene>
    <name evidence="19" type="ORF">U9M48_015392</name>
</gene>
<dbReference type="FunFam" id="3.40.50.2300:FF:000081">
    <property type="entry name" value="Glutamate receptor"/>
    <property type="match status" value="1"/>
</dbReference>
<protein>
    <recommendedName>
        <fullName evidence="13">Glutamate receptor</fullName>
    </recommendedName>
</protein>
<keyword evidence="20" id="KW-1185">Reference proteome</keyword>
<keyword evidence="7 13" id="KW-0406">Ion transport</keyword>
<evidence type="ECO:0000256" key="15">
    <source>
        <dbReference type="SAM" id="MobiDB-lite"/>
    </source>
</evidence>
<dbReference type="CDD" id="cd13686">
    <property type="entry name" value="GluR_Plant"/>
    <property type="match status" value="1"/>
</dbReference>
<dbReference type="Pfam" id="PF01094">
    <property type="entry name" value="ANF_receptor"/>
    <property type="match status" value="1"/>
</dbReference>
<keyword evidence="5 17" id="KW-0732">Signal</keyword>
<dbReference type="FunFam" id="3.40.190.10:FF:000054">
    <property type="entry name" value="Glutamate receptor"/>
    <property type="match status" value="1"/>
</dbReference>
<organism evidence="19 20">
    <name type="scientific">Paspalum notatum var. saurae</name>
    <dbReference type="NCBI Taxonomy" id="547442"/>
    <lineage>
        <taxon>Eukaryota</taxon>
        <taxon>Viridiplantae</taxon>
        <taxon>Streptophyta</taxon>
        <taxon>Embryophyta</taxon>
        <taxon>Tracheophyta</taxon>
        <taxon>Spermatophyta</taxon>
        <taxon>Magnoliopsida</taxon>
        <taxon>Liliopsida</taxon>
        <taxon>Poales</taxon>
        <taxon>Poaceae</taxon>
        <taxon>PACMAD clade</taxon>
        <taxon>Panicoideae</taxon>
        <taxon>Andropogonodae</taxon>
        <taxon>Paspaleae</taxon>
        <taxon>Paspalinae</taxon>
        <taxon>Paspalum</taxon>
    </lineage>
</organism>
<evidence type="ECO:0000256" key="8">
    <source>
        <dbReference type="ARBA" id="ARBA00023136"/>
    </source>
</evidence>
<dbReference type="InterPro" id="IPR001320">
    <property type="entry name" value="Iontro_rcpt_C"/>
</dbReference>
<evidence type="ECO:0000313" key="19">
    <source>
        <dbReference type="EMBL" id="WVZ66119.1"/>
    </source>
</evidence>
<feature type="transmembrane region" description="Helical" evidence="16">
    <location>
        <begin position="823"/>
        <end position="846"/>
    </location>
</feature>
<dbReference type="FunFam" id="3.40.190.10:FF:000175">
    <property type="entry name" value="Glutamate receptor"/>
    <property type="match status" value="1"/>
</dbReference>
<evidence type="ECO:0000256" key="9">
    <source>
        <dbReference type="ARBA" id="ARBA00023170"/>
    </source>
</evidence>
<evidence type="ECO:0000256" key="1">
    <source>
        <dbReference type="ARBA" id="ARBA00004141"/>
    </source>
</evidence>
<feature type="transmembrane region" description="Helical" evidence="16">
    <location>
        <begin position="637"/>
        <end position="655"/>
    </location>
</feature>
<evidence type="ECO:0000256" key="3">
    <source>
        <dbReference type="ARBA" id="ARBA00022448"/>
    </source>
</evidence>
<evidence type="ECO:0000256" key="5">
    <source>
        <dbReference type="ARBA" id="ARBA00022729"/>
    </source>
</evidence>
<keyword evidence="9 13" id="KW-0675">Receptor</keyword>
<evidence type="ECO:0000259" key="18">
    <source>
        <dbReference type="SMART" id="SM00079"/>
    </source>
</evidence>
<evidence type="ECO:0000256" key="10">
    <source>
        <dbReference type="ARBA" id="ARBA00023180"/>
    </source>
</evidence>
<dbReference type="Pfam" id="PF10613">
    <property type="entry name" value="Lig_chan-Glu_bd"/>
    <property type="match status" value="1"/>
</dbReference>
<evidence type="ECO:0000313" key="20">
    <source>
        <dbReference type="Proteomes" id="UP001341281"/>
    </source>
</evidence>
<keyword evidence="4 16" id="KW-0812">Transmembrane</keyword>
<keyword evidence="8 13" id="KW-0472">Membrane</keyword>
<feature type="disulfide bond" evidence="14">
    <location>
        <begin position="752"/>
        <end position="806"/>
    </location>
</feature>
<dbReference type="Gene3D" id="1.10.287.70">
    <property type="match status" value="1"/>
</dbReference>
<dbReference type="FunFam" id="1.10.287.70:FF:000037">
    <property type="entry name" value="Glutamate receptor"/>
    <property type="match status" value="1"/>
</dbReference>